<feature type="non-terminal residue" evidence="1">
    <location>
        <position position="1"/>
    </location>
</feature>
<proteinExistence type="predicted"/>
<dbReference type="AlphaFoldDB" id="A0A2Z6QXY3"/>
<evidence type="ECO:0000313" key="2">
    <source>
        <dbReference type="Proteomes" id="UP000247702"/>
    </source>
</evidence>
<gene>
    <name evidence="1" type="ORF">RclHR1_16280001</name>
</gene>
<dbReference type="Proteomes" id="UP000247702">
    <property type="component" value="Unassembled WGS sequence"/>
</dbReference>
<protein>
    <submittedName>
        <fullName evidence="1">Uncharacterized protein</fullName>
    </submittedName>
</protein>
<reference evidence="1 2" key="1">
    <citation type="submission" date="2017-11" db="EMBL/GenBank/DDBJ databases">
        <title>The genome of Rhizophagus clarus HR1 reveals common genetic basis of auxotrophy among arbuscular mycorrhizal fungi.</title>
        <authorList>
            <person name="Kobayashi Y."/>
        </authorList>
    </citation>
    <scope>NUCLEOTIDE SEQUENCE [LARGE SCALE GENOMIC DNA]</scope>
    <source>
        <strain evidence="1 2">HR1</strain>
    </source>
</reference>
<organism evidence="1 2">
    <name type="scientific">Rhizophagus clarus</name>
    <dbReference type="NCBI Taxonomy" id="94130"/>
    <lineage>
        <taxon>Eukaryota</taxon>
        <taxon>Fungi</taxon>
        <taxon>Fungi incertae sedis</taxon>
        <taxon>Mucoromycota</taxon>
        <taxon>Glomeromycotina</taxon>
        <taxon>Glomeromycetes</taxon>
        <taxon>Glomerales</taxon>
        <taxon>Glomeraceae</taxon>
        <taxon>Rhizophagus</taxon>
    </lineage>
</organism>
<comment type="caution">
    <text evidence="1">The sequence shown here is derived from an EMBL/GenBank/DDBJ whole genome shotgun (WGS) entry which is preliminary data.</text>
</comment>
<evidence type="ECO:0000313" key="1">
    <source>
        <dbReference type="EMBL" id="GBB89551.1"/>
    </source>
</evidence>
<accession>A0A2Z6QXY3</accession>
<keyword evidence="2" id="KW-1185">Reference proteome</keyword>
<sequence>EPYTKTSKFAFNHITVADDTPVALLDDLWVDFTDTISSIKNNHLPKCKRPSDPTLPPLKIRQLYNNIFKLQNIKQIFNTTRIKKLICLTNNIDPNPLQDITSIPDDLWKDYFSRNWTY</sequence>
<name>A0A2Z6QXY3_9GLOM</name>
<dbReference type="EMBL" id="BEXD01000700">
    <property type="protein sequence ID" value="GBB89551.1"/>
    <property type="molecule type" value="Genomic_DNA"/>
</dbReference>